<evidence type="ECO:0008006" key="3">
    <source>
        <dbReference type="Google" id="ProtNLM"/>
    </source>
</evidence>
<dbReference type="EMBL" id="JARKIE010000138">
    <property type="protein sequence ID" value="KAJ7677434.1"/>
    <property type="molecule type" value="Genomic_DNA"/>
</dbReference>
<keyword evidence="2" id="KW-1185">Reference proteome</keyword>
<name>A0AAD7D540_MYCRO</name>
<sequence length="493" mass="55635">MSFAARVPAELLGEIVTYFSRDSDHETLQQLALTTRYFHLLSRPVLFRSFKFHPYSMGYDMPGLSNLLPILLASELDRARQRLEFWASEMIAPHVLVCDVAPLTFEEIGPRLSAEEDPYILLAAFFQCLPRFTKLQCFVGIHVHFTRAAMANLCVLPNLRSVTIAEGTGTVSAGELGLEVAPQSLKLDVFQFYNNEESQETWWFRALCPDTLHLLKLEMSTRFYQIFFSGIHSSIPCFPNVHTLSIELGRLAAPLHLIPLSKFPAVQCLDLTGVYIRGYLPAFPELDGPGYCPLLVDYTGPYHILPLLHFSNLRCLTIDICNLGNFLETICSISKPNNIELLDITLNNSVPSLGSLRDLLPDLKELLLTIVHYPYLSVAHLLLDDLPSSLPPNIIKLAIKWQFAEVLVPSLPELKDDIVSQRPTLKTLWIHCPGFVYVWAKMPDGEHSTIIGGTKAAERLLLEFERLFYGYWRTQDFDSNTDSDSDSDSGLDE</sequence>
<dbReference type="InterPro" id="IPR032675">
    <property type="entry name" value="LRR_dom_sf"/>
</dbReference>
<reference evidence="1" key="1">
    <citation type="submission" date="2023-03" db="EMBL/GenBank/DDBJ databases">
        <title>Massive genome expansion in bonnet fungi (Mycena s.s.) driven by repeated elements and novel gene families across ecological guilds.</title>
        <authorList>
            <consortium name="Lawrence Berkeley National Laboratory"/>
            <person name="Harder C.B."/>
            <person name="Miyauchi S."/>
            <person name="Viragh M."/>
            <person name="Kuo A."/>
            <person name="Thoen E."/>
            <person name="Andreopoulos B."/>
            <person name="Lu D."/>
            <person name="Skrede I."/>
            <person name="Drula E."/>
            <person name="Henrissat B."/>
            <person name="Morin E."/>
            <person name="Kohler A."/>
            <person name="Barry K."/>
            <person name="LaButti K."/>
            <person name="Morin E."/>
            <person name="Salamov A."/>
            <person name="Lipzen A."/>
            <person name="Mereny Z."/>
            <person name="Hegedus B."/>
            <person name="Baldrian P."/>
            <person name="Stursova M."/>
            <person name="Weitz H."/>
            <person name="Taylor A."/>
            <person name="Grigoriev I.V."/>
            <person name="Nagy L.G."/>
            <person name="Martin F."/>
            <person name="Kauserud H."/>
        </authorList>
    </citation>
    <scope>NUCLEOTIDE SEQUENCE</scope>
    <source>
        <strain evidence="1">CBHHK067</strain>
    </source>
</reference>
<evidence type="ECO:0000313" key="1">
    <source>
        <dbReference type="EMBL" id="KAJ7677434.1"/>
    </source>
</evidence>
<comment type="caution">
    <text evidence="1">The sequence shown here is derived from an EMBL/GenBank/DDBJ whole genome shotgun (WGS) entry which is preliminary data.</text>
</comment>
<gene>
    <name evidence="1" type="ORF">B0H17DRAFT_1079159</name>
</gene>
<organism evidence="1 2">
    <name type="scientific">Mycena rosella</name>
    <name type="common">Pink bonnet</name>
    <name type="synonym">Agaricus rosellus</name>
    <dbReference type="NCBI Taxonomy" id="1033263"/>
    <lineage>
        <taxon>Eukaryota</taxon>
        <taxon>Fungi</taxon>
        <taxon>Dikarya</taxon>
        <taxon>Basidiomycota</taxon>
        <taxon>Agaricomycotina</taxon>
        <taxon>Agaricomycetes</taxon>
        <taxon>Agaricomycetidae</taxon>
        <taxon>Agaricales</taxon>
        <taxon>Marasmiineae</taxon>
        <taxon>Mycenaceae</taxon>
        <taxon>Mycena</taxon>
    </lineage>
</organism>
<protein>
    <recommendedName>
        <fullName evidence="3">F-box domain-containing protein</fullName>
    </recommendedName>
</protein>
<accession>A0AAD7D540</accession>
<proteinExistence type="predicted"/>
<dbReference type="AlphaFoldDB" id="A0AAD7D540"/>
<dbReference type="Gene3D" id="3.80.10.10">
    <property type="entry name" value="Ribonuclease Inhibitor"/>
    <property type="match status" value="1"/>
</dbReference>
<dbReference type="SUPFAM" id="SSF52058">
    <property type="entry name" value="L domain-like"/>
    <property type="match status" value="1"/>
</dbReference>
<evidence type="ECO:0000313" key="2">
    <source>
        <dbReference type="Proteomes" id="UP001221757"/>
    </source>
</evidence>
<dbReference type="Proteomes" id="UP001221757">
    <property type="component" value="Unassembled WGS sequence"/>
</dbReference>